<dbReference type="PANTHER" id="PTHR35603:SF2">
    <property type="entry name" value="OUTER MEMBRANE LIPOPROTEIN"/>
    <property type="match status" value="1"/>
</dbReference>
<evidence type="ECO:0000256" key="3">
    <source>
        <dbReference type="SAM" id="SignalP"/>
    </source>
</evidence>
<reference evidence="6" key="1">
    <citation type="journal article" date="2019" name="Int. J. Syst. Evol. Microbiol.">
        <title>The Global Catalogue of Microorganisms (GCM) 10K type strain sequencing project: providing services to taxonomists for standard genome sequencing and annotation.</title>
        <authorList>
            <consortium name="The Broad Institute Genomics Platform"/>
            <consortium name="The Broad Institute Genome Sequencing Center for Infectious Disease"/>
            <person name="Wu L."/>
            <person name="Ma J."/>
        </authorList>
    </citation>
    <scope>NUCLEOTIDE SEQUENCE [LARGE SCALE GENOMIC DNA]</scope>
    <source>
        <strain evidence="6">CCUG 36956</strain>
    </source>
</reference>
<keyword evidence="6" id="KW-1185">Reference proteome</keyword>
<gene>
    <name evidence="5" type="ORF">ACFQO0_02280</name>
</gene>
<organism evidence="5 6">
    <name type="scientific">Herminiimonas aquatilis</name>
    <dbReference type="NCBI Taxonomy" id="345342"/>
    <lineage>
        <taxon>Bacteria</taxon>
        <taxon>Pseudomonadati</taxon>
        <taxon>Pseudomonadota</taxon>
        <taxon>Betaproteobacteria</taxon>
        <taxon>Burkholderiales</taxon>
        <taxon>Oxalobacteraceae</taxon>
        <taxon>Herminiimonas</taxon>
    </lineage>
</organism>
<comment type="subcellular location">
    <subcellularLocation>
        <location evidence="1">Membrane</location>
    </subcellularLocation>
</comment>
<evidence type="ECO:0000256" key="2">
    <source>
        <dbReference type="ARBA" id="ARBA00023136"/>
    </source>
</evidence>
<evidence type="ECO:0000313" key="6">
    <source>
        <dbReference type="Proteomes" id="UP001596379"/>
    </source>
</evidence>
<dbReference type="PANTHER" id="PTHR35603">
    <property type="match status" value="1"/>
</dbReference>
<evidence type="ECO:0000256" key="1">
    <source>
        <dbReference type="ARBA" id="ARBA00004370"/>
    </source>
</evidence>
<sequence length="161" mass="16509">MKTTQTKKAFRAIAVLSVAVLAGCATPYNPDPAGNQYPQTPVSNAPAYNSAYGVVDSIQVVQQTTGHSGIGAGAVVGGVVGGLVGNQIGNGSGRTAATAAGVVGGALVGNQIQNSNQQVREVYQVGIRLDSGAYQTMTLDSVGDLRVGNRVRIENGRVYRY</sequence>
<dbReference type="EMBL" id="JBHTCC010000001">
    <property type="protein sequence ID" value="MFC7297257.1"/>
    <property type="molecule type" value="Genomic_DNA"/>
</dbReference>
<evidence type="ECO:0000259" key="4">
    <source>
        <dbReference type="Pfam" id="PF05433"/>
    </source>
</evidence>
<dbReference type="Pfam" id="PF05433">
    <property type="entry name" value="Rick_17kDa_Anti"/>
    <property type="match status" value="1"/>
</dbReference>
<comment type="caution">
    <text evidence="5">The sequence shown here is derived from an EMBL/GenBank/DDBJ whole genome shotgun (WGS) entry which is preliminary data.</text>
</comment>
<protein>
    <submittedName>
        <fullName evidence="5">Glycine zipper 2TM domain-containing protein</fullName>
    </submittedName>
</protein>
<feature type="signal peptide" evidence="3">
    <location>
        <begin position="1"/>
        <end position="27"/>
    </location>
</feature>
<dbReference type="PROSITE" id="PS51257">
    <property type="entry name" value="PROKAR_LIPOPROTEIN"/>
    <property type="match status" value="1"/>
</dbReference>
<dbReference type="InterPro" id="IPR051407">
    <property type="entry name" value="Bact_OM_lipoprot/Surf_antigen"/>
</dbReference>
<proteinExistence type="predicted"/>
<dbReference type="RefSeq" id="WP_382232423.1">
    <property type="nucleotide sequence ID" value="NZ_JBHTCC010000001.1"/>
</dbReference>
<name>A0ABW2J2A3_9BURK</name>
<keyword evidence="3" id="KW-0732">Signal</keyword>
<dbReference type="Proteomes" id="UP001596379">
    <property type="component" value="Unassembled WGS sequence"/>
</dbReference>
<feature type="domain" description="Glycine zipper 2TM" evidence="4">
    <location>
        <begin position="72"/>
        <end position="113"/>
    </location>
</feature>
<accession>A0ABW2J2A3</accession>
<evidence type="ECO:0000313" key="5">
    <source>
        <dbReference type="EMBL" id="MFC7297257.1"/>
    </source>
</evidence>
<dbReference type="InterPro" id="IPR008816">
    <property type="entry name" value="Gly_zipper_2TM_dom"/>
</dbReference>
<feature type="chain" id="PRO_5047343750" evidence="3">
    <location>
        <begin position="28"/>
        <end position="161"/>
    </location>
</feature>
<keyword evidence="2" id="KW-0472">Membrane</keyword>